<dbReference type="OrthoDB" id="9805828at2"/>
<gene>
    <name evidence="4" type="ORF">Fuma_02404</name>
</gene>
<feature type="repeat" description="WD" evidence="3">
    <location>
        <begin position="206"/>
        <end position="227"/>
    </location>
</feature>
<keyword evidence="1 3" id="KW-0853">WD repeat</keyword>
<dbReference type="STRING" id="1891926.Fuma_02404"/>
<reference evidence="4 5" key="1">
    <citation type="journal article" date="2016" name="Front. Microbiol.">
        <title>Fuerstia marisgermanicae gen. nov., sp. nov., an Unusual Member of the Phylum Planctomycetes from the German Wadden Sea.</title>
        <authorList>
            <person name="Kohn T."/>
            <person name="Heuer A."/>
            <person name="Jogler M."/>
            <person name="Vollmers J."/>
            <person name="Boedeker C."/>
            <person name="Bunk B."/>
            <person name="Rast P."/>
            <person name="Borchert D."/>
            <person name="Glockner I."/>
            <person name="Freese H.M."/>
            <person name="Klenk H.P."/>
            <person name="Overmann J."/>
            <person name="Kaster A.K."/>
            <person name="Rohde M."/>
            <person name="Wiegand S."/>
            <person name="Jogler C."/>
        </authorList>
    </citation>
    <scope>NUCLEOTIDE SEQUENCE [LARGE SCALE GENOMIC DNA]</scope>
    <source>
        <strain evidence="4 5">NH11</strain>
    </source>
</reference>
<keyword evidence="5" id="KW-1185">Reference proteome</keyword>
<dbReference type="InterPro" id="IPR036322">
    <property type="entry name" value="WD40_repeat_dom_sf"/>
</dbReference>
<evidence type="ECO:0000256" key="2">
    <source>
        <dbReference type="ARBA" id="ARBA00022737"/>
    </source>
</evidence>
<feature type="repeat" description="WD" evidence="3">
    <location>
        <begin position="460"/>
        <end position="501"/>
    </location>
</feature>
<keyword evidence="2" id="KW-0677">Repeat</keyword>
<dbReference type="InterPro" id="IPR019775">
    <property type="entry name" value="WD40_repeat_CS"/>
</dbReference>
<feature type="repeat" description="WD" evidence="3">
    <location>
        <begin position="59"/>
        <end position="101"/>
    </location>
</feature>
<dbReference type="Proteomes" id="UP000187735">
    <property type="component" value="Chromosome"/>
</dbReference>
<dbReference type="PRINTS" id="PR00320">
    <property type="entry name" value="GPROTEINBRPT"/>
</dbReference>
<dbReference type="RefSeq" id="WP_077024364.1">
    <property type="nucleotide sequence ID" value="NZ_CP017641.1"/>
</dbReference>
<organism evidence="4 5">
    <name type="scientific">Fuerstiella marisgermanici</name>
    <dbReference type="NCBI Taxonomy" id="1891926"/>
    <lineage>
        <taxon>Bacteria</taxon>
        <taxon>Pseudomonadati</taxon>
        <taxon>Planctomycetota</taxon>
        <taxon>Planctomycetia</taxon>
        <taxon>Planctomycetales</taxon>
        <taxon>Planctomycetaceae</taxon>
        <taxon>Fuerstiella</taxon>
    </lineage>
</organism>
<dbReference type="EMBL" id="CP017641">
    <property type="protein sequence ID" value="APZ92792.1"/>
    <property type="molecule type" value="Genomic_DNA"/>
</dbReference>
<protein>
    <submittedName>
        <fullName evidence="4">Uncharacterized protein</fullName>
    </submittedName>
</protein>
<dbReference type="InterPro" id="IPR001680">
    <property type="entry name" value="WD40_rpt"/>
</dbReference>
<evidence type="ECO:0000256" key="3">
    <source>
        <dbReference type="PROSITE-ProRule" id="PRU00221"/>
    </source>
</evidence>
<proteinExistence type="predicted"/>
<dbReference type="PROSITE" id="PS50082">
    <property type="entry name" value="WD_REPEATS_2"/>
    <property type="match status" value="8"/>
</dbReference>
<dbReference type="Gene3D" id="2.130.10.10">
    <property type="entry name" value="YVTN repeat-like/Quinoprotein amine dehydrogenase"/>
    <property type="match status" value="4"/>
</dbReference>
<feature type="repeat" description="WD" evidence="3">
    <location>
        <begin position="425"/>
        <end position="459"/>
    </location>
</feature>
<dbReference type="PROSITE" id="PS50294">
    <property type="entry name" value="WD_REPEATS_REGION"/>
    <property type="match status" value="6"/>
</dbReference>
<accession>A0A1P8WFE2</accession>
<dbReference type="PROSITE" id="PS00678">
    <property type="entry name" value="WD_REPEATS_1"/>
    <property type="match status" value="1"/>
</dbReference>
<sequence>MQSPWTSLSNLKSFAGHRHSVSVLAYGPQSSLIASGDTGGEIRIWDTKNANQEPLYRVLAGHTDEISMLKFNADSSRLLSASESDRTVRVWDVLAERELEMISSTSCKNLSWVPGQQRLILATGLLNPDSVGGVGFQTLTTVQFLGTEATTIGHSIDGKTRVTLDSQGNSENRDIAVWYPAAPHVVDAFGKGIELTALTADRSGALTATKDGSLALWDIQTGKETGRLVDRSLVIERTRFPRFTTLAISPDGKFAASATKDKHLQFWRLPDLPMPKGQLRRFDVYETVHVVNFSSDGKSVAAGCRTGIKYRNLDEKRVYTYEDVINVKQPVTALASTGDGHGYAFATGLPRSQSNFLAVQLLPRWRRNSFGRTIKKSQGHTDAITGVVLLDNDRQMLSGCRDGTLRFWSVDSGMELDAIDVDIPINSIARSPDGRRLLVAGDDSAVRVFDLETKVELAVLSGHSFLVQQVSWSPDGAYFISAGGDGSVRVWNAETLQTVHVLTGHEDRVNSARLTNYGRFAVTGGEDGTVRYWDVVARQEIAVFRGHTGPVLSIDVNTLGTRAVSGGLDRTIRVWSLDRAAWNSVGDRIEQEPTEEVP</sequence>
<dbReference type="PANTHER" id="PTHR44019">
    <property type="entry name" value="WD REPEAT-CONTAINING PROTEIN 55"/>
    <property type="match status" value="1"/>
</dbReference>
<name>A0A1P8WFE2_9PLAN</name>
<feature type="repeat" description="WD" evidence="3">
    <location>
        <begin position="502"/>
        <end position="543"/>
    </location>
</feature>
<evidence type="ECO:0000256" key="1">
    <source>
        <dbReference type="ARBA" id="ARBA00022574"/>
    </source>
</evidence>
<dbReference type="KEGG" id="fmr:Fuma_02404"/>
<evidence type="ECO:0000313" key="4">
    <source>
        <dbReference type="EMBL" id="APZ92792.1"/>
    </source>
</evidence>
<dbReference type="Pfam" id="PF00400">
    <property type="entry name" value="WD40"/>
    <property type="match status" value="8"/>
</dbReference>
<feature type="repeat" description="WD" evidence="3">
    <location>
        <begin position="14"/>
        <end position="55"/>
    </location>
</feature>
<dbReference type="InterPro" id="IPR015943">
    <property type="entry name" value="WD40/YVTN_repeat-like_dom_sf"/>
</dbReference>
<dbReference type="SUPFAM" id="SSF50978">
    <property type="entry name" value="WD40 repeat-like"/>
    <property type="match status" value="2"/>
</dbReference>
<dbReference type="PANTHER" id="PTHR44019:SF8">
    <property type="entry name" value="POC1 CENTRIOLAR PROTEIN HOMOLOG"/>
    <property type="match status" value="1"/>
</dbReference>
<dbReference type="InterPro" id="IPR020472">
    <property type="entry name" value="WD40_PAC1"/>
</dbReference>
<dbReference type="AlphaFoldDB" id="A0A1P8WFE2"/>
<feature type="repeat" description="WD" evidence="3">
    <location>
        <begin position="377"/>
        <end position="418"/>
    </location>
</feature>
<dbReference type="InterPro" id="IPR050505">
    <property type="entry name" value="WDR55/POC1"/>
</dbReference>
<feature type="repeat" description="WD" evidence="3">
    <location>
        <begin position="544"/>
        <end position="578"/>
    </location>
</feature>
<dbReference type="SMART" id="SM00320">
    <property type="entry name" value="WD40"/>
    <property type="match status" value="10"/>
</dbReference>
<evidence type="ECO:0000313" key="5">
    <source>
        <dbReference type="Proteomes" id="UP000187735"/>
    </source>
</evidence>
<dbReference type="CDD" id="cd00200">
    <property type="entry name" value="WD40"/>
    <property type="match status" value="1"/>
</dbReference>